<proteinExistence type="predicted"/>
<protein>
    <recommendedName>
        <fullName evidence="4">Pentatricopeptide repeat-containing protein-mitochondrial domain-containing protein</fullName>
    </recommendedName>
</protein>
<evidence type="ECO:0000256" key="3">
    <source>
        <dbReference type="SAM" id="MobiDB-lite"/>
    </source>
</evidence>
<dbReference type="InterPro" id="IPR057027">
    <property type="entry name" value="TPR_mt"/>
</dbReference>
<dbReference type="PANTHER" id="PTHR47447">
    <property type="entry name" value="OS03G0856100 PROTEIN"/>
    <property type="match status" value="1"/>
</dbReference>
<feature type="domain" description="Pentatricopeptide repeat-containing protein-mitochondrial" evidence="4">
    <location>
        <begin position="634"/>
        <end position="754"/>
    </location>
</feature>
<reference evidence="5" key="1">
    <citation type="submission" date="2021-01" db="EMBL/GenBank/DDBJ databases">
        <authorList>
            <person name="Corre E."/>
            <person name="Pelletier E."/>
            <person name="Niang G."/>
            <person name="Scheremetjew M."/>
            <person name="Finn R."/>
            <person name="Kale V."/>
            <person name="Holt S."/>
            <person name="Cochrane G."/>
            <person name="Meng A."/>
            <person name="Brown T."/>
            <person name="Cohen L."/>
        </authorList>
    </citation>
    <scope>NUCLEOTIDE SEQUENCE</scope>
    <source>
        <strain evidence="5">RCC3387</strain>
    </source>
</reference>
<evidence type="ECO:0000313" key="5">
    <source>
        <dbReference type="EMBL" id="CAD9533762.1"/>
    </source>
</evidence>
<dbReference type="PROSITE" id="PS51375">
    <property type="entry name" value="PPR"/>
    <property type="match status" value="2"/>
</dbReference>
<accession>A0A7S2J029</accession>
<feature type="repeat" description="PPR" evidence="2">
    <location>
        <begin position="586"/>
        <end position="620"/>
    </location>
</feature>
<feature type="compositionally biased region" description="Basic residues" evidence="3">
    <location>
        <begin position="272"/>
        <end position="281"/>
    </location>
</feature>
<sequence>MLLAHAAAGDVEKVEQALDQEAQESPAGQVSSQSLASVAEGYLRAGCLPSAKLKLEEMRESGFQVPPHVFDDWAFRAGKEGCLPTVVAWMDEFSVPLTDNIFTGLLKGCSRSDEAQFVAALEQRAVAERLPVSGAALMAMLQFRAKVNDGRARETVKMMKELGFKGTTSFWDRILSACVASENIKCAAAVHAYLSKTSATTPHAYRCLIQLHGCAGHCDQVCDLCEELRAAGMDLESDMLPCLLTCASKGGRTQLAKEMSGKGANHGQSVKKNTRLNRTARKARDPAQALRALGHFRAAHPGRADAGVYTAAILACSCSKDMAAAERLAGEMRAEHGATKAMYDALIKGHCLSGDLAAGGRALQRLEADGFTPDAESFVWIMNLAARSFDMKAIWDTLENMDRFGIPLQQTSASLLMQAARAAPKFKDGCRLLTLLDRGEIDVTGDELIFNAVLDACIYLEDKLRLARTVHLYRFAAFAPSARTYSLLIQACTMLTCTQRCLDLWEELTARSDITVSGGLVGDMIAALIDGSQVSAAFELFQGWRNKVDCDEETLCMIARGFAHMRDAGKAMAVYGDMKARGYKMDVATYNHVINANCRQGSTSRAEAVLEDALASGCTPLPWVCARLIRGYCHGGLPRCALRVVRAIADKDPAADHLIYSALLDGCAHSKEFHVADELLEFMKERKVAQSTCTLSAVLTMWSLRGDLDKAFEALDAARADEAGRTFDAQVVACIIRACFRNDAPDRALKAFEDLKRSQSSVDLASYNALIGELALRGRSRQSAKIAEEACEYCLAGPDEDPRNIDKGALRQMYQALRQDGLLEEIGHPLFQKLEAAGQRTNHRWLNPVAPVAA</sequence>
<dbReference type="Gene3D" id="1.25.40.10">
    <property type="entry name" value="Tetratricopeptide repeat domain"/>
    <property type="match status" value="4"/>
</dbReference>
<evidence type="ECO:0000256" key="1">
    <source>
        <dbReference type="ARBA" id="ARBA00022737"/>
    </source>
</evidence>
<dbReference type="Pfam" id="PF23276">
    <property type="entry name" value="TPR_24"/>
    <property type="match status" value="1"/>
</dbReference>
<keyword evidence="1" id="KW-0677">Repeat</keyword>
<organism evidence="5">
    <name type="scientific">Zooxanthella nutricula</name>
    <dbReference type="NCBI Taxonomy" id="1333877"/>
    <lineage>
        <taxon>Eukaryota</taxon>
        <taxon>Sar</taxon>
        <taxon>Alveolata</taxon>
        <taxon>Dinophyceae</taxon>
        <taxon>Peridiniales</taxon>
        <taxon>Peridiniales incertae sedis</taxon>
        <taxon>Zooxanthella</taxon>
    </lineage>
</organism>
<dbReference type="AlphaFoldDB" id="A0A7S2J029"/>
<feature type="repeat" description="PPR" evidence="2">
    <location>
        <begin position="656"/>
        <end position="690"/>
    </location>
</feature>
<evidence type="ECO:0000256" key="2">
    <source>
        <dbReference type="PROSITE-ProRule" id="PRU00708"/>
    </source>
</evidence>
<dbReference type="PANTHER" id="PTHR47447:SF17">
    <property type="entry name" value="OS12G0638900 PROTEIN"/>
    <property type="match status" value="1"/>
</dbReference>
<dbReference type="EMBL" id="HBGW01021241">
    <property type="protein sequence ID" value="CAD9533762.1"/>
    <property type="molecule type" value="Transcribed_RNA"/>
</dbReference>
<dbReference type="InterPro" id="IPR011990">
    <property type="entry name" value="TPR-like_helical_dom_sf"/>
</dbReference>
<name>A0A7S2J029_9DINO</name>
<dbReference type="NCBIfam" id="TIGR00756">
    <property type="entry name" value="PPR"/>
    <property type="match status" value="2"/>
</dbReference>
<dbReference type="InterPro" id="IPR002885">
    <property type="entry name" value="PPR_rpt"/>
</dbReference>
<feature type="region of interest" description="Disordered" evidence="3">
    <location>
        <begin position="259"/>
        <end position="283"/>
    </location>
</feature>
<dbReference type="Pfam" id="PF13812">
    <property type="entry name" value="PPR_3"/>
    <property type="match status" value="1"/>
</dbReference>
<evidence type="ECO:0000259" key="4">
    <source>
        <dbReference type="Pfam" id="PF23276"/>
    </source>
</evidence>
<gene>
    <name evidence="5" type="ORF">BRAN1462_LOCUS13439</name>
</gene>